<dbReference type="Pfam" id="PF11197">
    <property type="entry name" value="DUF2835"/>
    <property type="match status" value="1"/>
</dbReference>
<dbReference type="Proteomes" id="UP001166251">
    <property type="component" value="Unassembled WGS sequence"/>
</dbReference>
<reference evidence="1" key="1">
    <citation type="submission" date="2021-07" db="EMBL/GenBank/DDBJ databases">
        <title>Neiella marina sp. nov., isolated from the intestinal content of sea cucumber Apostichopus japonicus.</title>
        <authorList>
            <person name="Bai X."/>
        </authorList>
    </citation>
    <scope>NUCLEOTIDE SEQUENCE</scope>
    <source>
        <strain evidence="1">126</strain>
    </source>
</reference>
<keyword evidence="2" id="KW-1185">Reference proteome</keyword>
<sequence length="75" mass="8582">MIINYQVHVNVSYHELQALYKGAVQRIIVLDRSGKTVSLPASHFMPFITHRGIYGWFNLQTSESGKFISLQPCED</sequence>
<dbReference type="InterPro" id="IPR021363">
    <property type="entry name" value="DUF2835"/>
</dbReference>
<dbReference type="EMBL" id="JAHZSS010000003">
    <property type="protein sequence ID" value="MBW8190274.1"/>
    <property type="molecule type" value="Genomic_DNA"/>
</dbReference>
<evidence type="ECO:0000313" key="1">
    <source>
        <dbReference type="EMBL" id="MBW8190274.1"/>
    </source>
</evidence>
<comment type="caution">
    <text evidence="1">The sequence shown here is derived from an EMBL/GenBank/DDBJ whole genome shotgun (WGS) entry which is preliminary data.</text>
</comment>
<dbReference type="RefSeq" id="WP_220102952.1">
    <property type="nucleotide sequence ID" value="NZ_JAHZSS010000003.1"/>
</dbReference>
<gene>
    <name evidence="1" type="ORF">K0504_04420</name>
</gene>
<evidence type="ECO:0000313" key="2">
    <source>
        <dbReference type="Proteomes" id="UP001166251"/>
    </source>
</evidence>
<accession>A0ABS7EDH3</accession>
<organism evidence="1 2">
    <name type="scientific">Neiella holothuriorum</name>
    <dbReference type="NCBI Taxonomy" id="2870530"/>
    <lineage>
        <taxon>Bacteria</taxon>
        <taxon>Pseudomonadati</taxon>
        <taxon>Pseudomonadota</taxon>
        <taxon>Gammaproteobacteria</taxon>
        <taxon>Alteromonadales</taxon>
        <taxon>Echinimonadaceae</taxon>
        <taxon>Neiella</taxon>
    </lineage>
</organism>
<protein>
    <submittedName>
        <fullName evidence="1">DUF2835 domain-containing protein</fullName>
    </submittedName>
</protein>
<name>A0ABS7EDH3_9GAMM</name>
<proteinExistence type="predicted"/>